<reference evidence="9 10" key="1">
    <citation type="submission" date="2022-10" db="EMBL/GenBank/DDBJ databases">
        <title>Description of Fervidibacillus gen. nov. in the family Fervidibacillaceae fam. nov. with two species, Fervidibacillus albus sp. nov., and Fervidibacillus halotolerans sp. nov., isolated from tidal flat sediments.</title>
        <authorList>
            <person name="Kwon K.K."/>
            <person name="Yang S.-H."/>
        </authorList>
    </citation>
    <scope>NUCLEOTIDE SEQUENCE [LARGE SCALE GENOMIC DNA]</scope>
    <source>
        <strain evidence="9 10">DSM 23332</strain>
    </source>
</reference>
<keyword evidence="3" id="KW-0808">Transferase</keyword>
<organism evidence="9 10">
    <name type="scientific">Pallidibacillus thermolactis</name>
    <dbReference type="NCBI Taxonomy" id="251051"/>
    <lineage>
        <taxon>Bacteria</taxon>
        <taxon>Bacillati</taxon>
        <taxon>Bacillota</taxon>
        <taxon>Bacilli</taxon>
        <taxon>Bacillales</taxon>
        <taxon>Bacillaceae</taxon>
        <taxon>Pallidibacillus</taxon>
    </lineage>
</organism>
<comment type="caution">
    <text evidence="9">The sequence shown here is derived from an EMBL/GenBank/DDBJ whole genome shotgun (WGS) entry which is preliminary data.</text>
</comment>
<evidence type="ECO:0000256" key="5">
    <source>
        <dbReference type="ARBA" id="ARBA00022989"/>
    </source>
</evidence>
<comment type="subcellular location">
    <subcellularLocation>
        <location evidence="1">Membrane</location>
        <topology evidence="1">Multi-pass membrane protein</topology>
    </subcellularLocation>
</comment>
<dbReference type="PANTHER" id="PTHR48090">
    <property type="entry name" value="UNDECAPRENYL-PHOSPHATE 4-DEOXY-4-FORMAMIDO-L-ARABINOSE TRANSFERASE-RELATED"/>
    <property type="match status" value="1"/>
</dbReference>
<evidence type="ECO:0000313" key="9">
    <source>
        <dbReference type="EMBL" id="MCU9594821.1"/>
    </source>
</evidence>
<keyword evidence="10" id="KW-1185">Reference proteome</keyword>
<feature type="transmembrane region" description="Helical" evidence="7">
    <location>
        <begin position="273"/>
        <end position="297"/>
    </location>
</feature>
<proteinExistence type="predicted"/>
<protein>
    <submittedName>
        <fullName evidence="9">Glycosyltransferase family 2 protein</fullName>
    </submittedName>
</protein>
<evidence type="ECO:0000259" key="8">
    <source>
        <dbReference type="Pfam" id="PF00535"/>
    </source>
</evidence>
<sequence>MENNSPLLAIVVPCYNEEEVLPETIKQLSCCLNDLVNDQLIHMDSKILFVDDGSRDHTWSIIARESIRNPLVTGIKLTRNVGHQNALLAGYLVAKEKCDCAISIDCDLQDDISVIRNFIEKYHQGYEIVYGVRDSRETDTWFKRTTALSFYRLMKKMGIHLVHNHADFRLLGKRALEELAKYEENNLFLRGIIPLLGFKATEVYYDRKERFAGKTKYPLKKMLSFAINGITSFSMIPIRIITFLGFVLFFISIFAGSYALIQKVLGFTSAGWTSLMISIWFIGGLQLVAIGIIGEYIGKIFMEVKKRPKFAIDIDLYTKPMLGEQSIKDEILVNLKHKKEG</sequence>
<evidence type="ECO:0000256" key="7">
    <source>
        <dbReference type="SAM" id="Phobius"/>
    </source>
</evidence>
<accession>A0ABT2WH69</accession>
<evidence type="ECO:0000256" key="2">
    <source>
        <dbReference type="ARBA" id="ARBA00022676"/>
    </source>
</evidence>
<dbReference type="InterPro" id="IPR050256">
    <property type="entry name" value="Glycosyltransferase_2"/>
</dbReference>
<evidence type="ECO:0000256" key="1">
    <source>
        <dbReference type="ARBA" id="ARBA00004141"/>
    </source>
</evidence>
<feature type="transmembrane region" description="Helical" evidence="7">
    <location>
        <begin position="240"/>
        <end position="261"/>
    </location>
</feature>
<dbReference type="Pfam" id="PF00535">
    <property type="entry name" value="Glycos_transf_2"/>
    <property type="match status" value="1"/>
</dbReference>
<dbReference type="RefSeq" id="WP_263061820.1">
    <property type="nucleotide sequence ID" value="NZ_JAOUSE010000030.1"/>
</dbReference>
<evidence type="ECO:0000256" key="4">
    <source>
        <dbReference type="ARBA" id="ARBA00022692"/>
    </source>
</evidence>
<evidence type="ECO:0000256" key="3">
    <source>
        <dbReference type="ARBA" id="ARBA00022679"/>
    </source>
</evidence>
<dbReference type="EMBL" id="JAOUSE010000030">
    <property type="protein sequence ID" value="MCU9594821.1"/>
    <property type="molecule type" value="Genomic_DNA"/>
</dbReference>
<keyword evidence="2" id="KW-0328">Glycosyltransferase</keyword>
<keyword evidence="4 7" id="KW-0812">Transmembrane</keyword>
<name>A0ABT2WH69_9BACI</name>
<dbReference type="InterPro" id="IPR001173">
    <property type="entry name" value="Glyco_trans_2-like"/>
</dbReference>
<keyword evidence="6 7" id="KW-0472">Membrane</keyword>
<dbReference type="Gene3D" id="3.90.550.10">
    <property type="entry name" value="Spore Coat Polysaccharide Biosynthesis Protein SpsA, Chain A"/>
    <property type="match status" value="1"/>
</dbReference>
<dbReference type="CDD" id="cd04187">
    <property type="entry name" value="DPM1_like_bac"/>
    <property type="match status" value="1"/>
</dbReference>
<evidence type="ECO:0000256" key="6">
    <source>
        <dbReference type="ARBA" id="ARBA00023136"/>
    </source>
</evidence>
<evidence type="ECO:0000313" key="10">
    <source>
        <dbReference type="Proteomes" id="UP001208656"/>
    </source>
</evidence>
<dbReference type="InterPro" id="IPR029044">
    <property type="entry name" value="Nucleotide-diphossugar_trans"/>
</dbReference>
<dbReference type="PANTHER" id="PTHR48090:SF1">
    <property type="entry name" value="PROPHAGE BACTOPRENOL GLUCOSYL TRANSFERASE HOMOLOG"/>
    <property type="match status" value="1"/>
</dbReference>
<gene>
    <name evidence="9" type="ORF">OEV82_10275</name>
</gene>
<feature type="domain" description="Glycosyltransferase 2-like" evidence="8">
    <location>
        <begin position="10"/>
        <end position="179"/>
    </location>
</feature>
<dbReference type="SUPFAM" id="SSF53448">
    <property type="entry name" value="Nucleotide-diphospho-sugar transferases"/>
    <property type="match status" value="1"/>
</dbReference>
<dbReference type="Proteomes" id="UP001208656">
    <property type="component" value="Unassembled WGS sequence"/>
</dbReference>
<keyword evidence="5 7" id="KW-1133">Transmembrane helix</keyword>